<dbReference type="InterPro" id="IPR012674">
    <property type="entry name" value="Calycin"/>
</dbReference>
<name>A0A433T4A8_ELYCH</name>
<gene>
    <name evidence="1" type="ORF">EGW08_015868</name>
</gene>
<accession>A0A433T4A8</accession>
<dbReference type="GO" id="GO:0008289">
    <property type="term" value="F:lipid binding"/>
    <property type="evidence" value="ECO:0007669"/>
    <property type="project" value="UniProtKB-KW"/>
</dbReference>
<dbReference type="OrthoDB" id="354351at2759"/>
<dbReference type="CDD" id="cd00742">
    <property type="entry name" value="FABP"/>
    <property type="match status" value="1"/>
</dbReference>
<keyword evidence="2" id="KW-1185">Reference proteome</keyword>
<comment type="caution">
    <text evidence="1">The sequence shown here is derived from an EMBL/GenBank/DDBJ whole genome shotgun (WGS) entry which is preliminary data.</text>
</comment>
<organism evidence="1 2">
    <name type="scientific">Elysia chlorotica</name>
    <name type="common">Eastern emerald elysia</name>
    <name type="synonym">Sea slug</name>
    <dbReference type="NCBI Taxonomy" id="188477"/>
    <lineage>
        <taxon>Eukaryota</taxon>
        <taxon>Metazoa</taxon>
        <taxon>Spiralia</taxon>
        <taxon>Lophotrochozoa</taxon>
        <taxon>Mollusca</taxon>
        <taxon>Gastropoda</taxon>
        <taxon>Heterobranchia</taxon>
        <taxon>Euthyneura</taxon>
        <taxon>Panpulmonata</taxon>
        <taxon>Sacoglossa</taxon>
        <taxon>Placobranchoidea</taxon>
        <taxon>Plakobranchidae</taxon>
        <taxon>Elysia</taxon>
    </lineage>
</organism>
<evidence type="ECO:0008006" key="3">
    <source>
        <dbReference type="Google" id="ProtNLM"/>
    </source>
</evidence>
<dbReference type="AlphaFoldDB" id="A0A433T4A8"/>
<sequence>MTEENKSADTEDVLTEEEKEALAAIKEKFGGKWKEVRNENVDGFFTEMGVNFFLRKLVSLAKPEMETVASYENDKLVSKATPCPGTTGKPAVVTREISPEGELITTFEVNQVVCKRFFTKLS</sequence>
<evidence type="ECO:0000313" key="2">
    <source>
        <dbReference type="Proteomes" id="UP000271974"/>
    </source>
</evidence>
<dbReference type="Proteomes" id="UP000271974">
    <property type="component" value="Unassembled WGS sequence"/>
</dbReference>
<evidence type="ECO:0000313" key="1">
    <source>
        <dbReference type="EMBL" id="RUS76388.1"/>
    </source>
</evidence>
<dbReference type="EMBL" id="RQTK01000667">
    <property type="protein sequence ID" value="RUS76388.1"/>
    <property type="molecule type" value="Genomic_DNA"/>
</dbReference>
<proteinExistence type="predicted"/>
<dbReference type="SUPFAM" id="SSF50814">
    <property type="entry name" value="Lipocalins"/>
    <property type="match status" value="1"/>
</dbReference>
<dbReference type="Gene3D" id="2.40.128.20">
    <property type="match status" value="2"/>
</dbReference>
<protein>
    <recommendedName>
        <fullName evidence="3">Cytosolic fatty-acid binding proteins domain-containing protein</fullName>
    </recommendedName>
</protein>
<reference evidence="1 2" key="1">
    <citation type="submission" date="2019-01" db="EMBL/GenBank/DDBJ databases">
        <title>A draft genome assembly of the solar-powered sea slug Elysia chlorotica.</title>
        <authorList>
            <person name="Cai H."/>
            <person name="Li Q."/>
            <person name="Fang X."/>
            <person name="Li J."/>
            <person name="Curtis N.E."/>
            <person name="Altenburger A."/>
            <person name="Shibata T."/>
            <person name="Feng M."/>
            <person name="Maeda T."/>
            <person name="Schwartz J.A."/>
            <person name="Shigenobu S."/>
            <person name="Lundholm N."/>
            <person name="Nishiyama T."/>
            <person name="Yang H."/>
            <person name="Hasebe M."/>
            <person name="Li S."/>
            <person name="Pierce S.K."/>
            <person name="Wang J."/>
        </authorList>
    </citation>
    <scope>NUCLEOTIDE SEQUENCE [LARGE SCALE GENOMIC DNA]</scope>
    <source>
        <strain evidence="1">EC2010</strain>
        <tissue evidence="1">Whole organism of an adult</tissue>
    </source>
</reference>